<protein>
    <submittedName>
        <fullName evidence="1">Uncharacterized protein</fullName>
    </submittedName>
</protein>
<gene>
    <name evidence="1" type="ORF">CHS0354_043170</name>
</gene>
<name>A0AAE0SP74_9BIVA</name>
<comment type="caution">
    <text evidence="1">The sequence shown here is derived from an EMBL/GenBank/DDBJ whole genome shotgun (WGS) entry which is preliminary data.</text>
</comment>
<reference evidence="1" key="3">
    <citation type="submission" date="2023-05" db="EMBL/GenBank/DDBJ databases">
        <authorList>
            <person name="Smith C.H."/>
        </authorList>
    </citation>
    <scope>NUCLEOTIDE SEQUENCE</scope>
    <source>
        <strain evidence="1">CHS0354</strain>
        <tissue evidence="1">Mantle</tissue>
    </source>
</reference>
<reference evidence="1" key="1">
    <citation type="journal article" date="2021" name="Genome Biol. Evol.">
        <title>A High-Quality Reference Genome for a Parasitic Bivalve with Doubly Uniparental Inheritance (Bivalvia: Unionida).</title>
        <authorList>
            <person name="Smith C.H."/>
        </authorList>
    </citation>
    <scope>NUCLEOTIDE SEQUENCE</scope>
    <source>
        <strain evidence="1">CHS0354</strain>
    </source>
</reference>
<evidence type="ECO:0000313" key="1">
    <source>
        <dbReference type="EMBL" id="KAK3595073.1"/>
    </source>
</evidence>
<organism evidence="1 2">
    <name type="scientific">Potamilus streckersoni</name>
    <dbReference type="NCBI Taxonomy" id="2493646"/>
    <lineage>
        <taxon>Eukaryota</taxon>
        <taxon>Metazoa</taxon>
        <taxon>Spiralia</taxon>
        <taxon>Lophotrochozoa</taxon>
        <taxon>Mollusca</taxon>
        <taxon>Bivalvia</taxon>
        <taxon>Autobranchia</taxon>
        <taxon>Heteroconchia</taxon>
        <taxon>Palaeoheterodonta</taxon>
        <taxon>Unionida</taxon>
        <taxon>Unionoidea</taxon>
        <taxon>Unionidae</taxon>
        <taxon>Ambleminae</taxon>
        <taxon>Lampsilini</taxon>
        <taxon>Potamilus</taxon>
    </lineage>
</organism>
<dbReference type="EMBL" id="JAEAOA010002366">
    <property type="protein sequence ID" value="KAK3595073.1"/>
    <property type="molecule type" value="Genomic_DNA"/>
</dbReference>
<accession>A0AAE0SP74</accession>
<reference evidence="1" key="2">
    <citation type="journal article" date="2021" name="Genome Biol. Evol.">
        <title>Developing a high-quality reference genome for a parasitic bivalve with doubly uniparental inheritance (Bivalvia: Unionida).</title>
        <authorList>
            <person name="Smith C.H."/>
        </authorList>
    </citation>
    <scope>NUCLEOTIDE SEQUENCE</scope>
    <source>
        <strain evidence="1">CHS0354</strain>
        <tissue evidence="1">Mantle</tissue>
    </source>
</reference>
<keyword evidence="2" id="KW-1185">Reference proteome</keyword>
<dbReference type="AlphaFoldDB" id="A0AAE0SP74"/>
<evidence type="ECO:0000313" key="2">
    <source>
        <dbReference type="Proteomes" id="UP001195483"/>
    </source>
</evidence>
<sequence>MKVFEGTINLFLEESTICCVNRDLKPYGREAESIFTQAGKDFQRQLVSQNEDKEIELYFEFMTLSGVNLEEENDYDEAIIMTRGLPLSGVWFLKADLNNKVCASMAAQMDFHGKIIWCKVTCSSSNQPIISVHYVDATEEHGACPKAV</sequence>
<proteinExistence type="predicted"/>
<dbReference type="Proteomes" id="UP001195483">
    <property type="component" value="Unassembled WGS sequence"/>
</dbReference>